<organism evidence="2 3">
    <name type="scientific">Rotaria sordida</name>
    <dbReference type="NCBI Taxonomy" id="392033"/>
    <lineage>
        <taxon>Eukaryota</taxon>
        <taxon>Metazoa</taxon>
        <taxon>Spiralia</taxon>
        <taxon>Gnathifera</taxon>
        <taxon>Rotifera</taxon>
        <taxon>Eurotatoria</taxon>
        <taxon>Bdelloidea</taxon>
        <taxon>Philodinida</taxon>
        <taxon>Philodinidae</taxon>
        <taxon>Rotaria</taxon>
    </lineage>
</organism>
<keyword evidence="3" id="KW-1185">Reference proteome</keyword>
<name>A0A816BVR5_9BILA</name>
<dbReference type="AlphaFoldDB" id="A0A816BVR5"/>
<dbReference type="EMBL" id="CAJNOH010004661">
    <property type="protein sequence ID" value="CAF1376451.1"/>
    <property type="molecule type" value="Genomic_DNA"/>
</dbReference>
<accession>A0A816BVR5</accession>
<proteinExistence type="predicted"/>
<evidence type="ECO:0000313" key="1">
    <source>
        <dbReference type="EMBL" id="CAF1376451.1"/>
    </source>
</evidence>
<reference evidence="2" key="1">
    <citation type="submission" date="2021-02" db="EMBL/GenBank/DDBJ databases">
        <authorList>
            <person name="Nowell W R."/>
        </authorList>
    </citation>
    <scope>NUCLEOTIDE SEQUENCE</scope>
</reference>
<comment type="caution">
    <text evidence="2">The sequence shown here is derived from an EMBL/GenBank/DDBJ whole genome shotgun (WGS) entry which is preliminary data.</text>
</comment>
<dbReference type="Proteomes" id="UP000663870">
    <property type="component" value="Unassembled WGS sequence"/>
</dbReference>
<dbReference type="Proteomes" id="UP000663854">
    <property type="component" value="Unassembled WGS sequence"/>
</dbReference>
<gene>
    <name evidence="2" type="ORF">JXQ802_LOCUS49756</name>
    <name evidence="1" type="ORF">PYM288_LOCUS33629</name>
</gene>
<protein>
    <submittedName>
        <fullName evidence="2">Uncharacterized protein</fullName>
    </submittedName>
</protein>
<evidence type="ECO:0000313" key="2">
    <source>
        <dbReference type="EMBL" id="CAF1614093.1"/>
    </source>
</evidence>
<dbReference type="EMBL" id="CAJNOL010006107">
    <property type="protein sequence ID" value="CAF1614093.1"/>
    <property type="molecule type" value="Genomic_DNA"/>
</dbReference>
<sequence length="282" mass="32401">MIHLGNQSTKTTTTTTDNDNEIYSSAKCLKQIDDSNIQQTEETKHDLTDDEESEEAELLLVLHVSKVNTEDIPKIEDLINKVLPIEKIEKLVILKELGLNLNILDEFKMILLSNQIIHIIQNIYFKLTKRQIDTKDLKQIVNDIHIEIVRVTRTTLLRGPSLPSELLQLDLLTVTFHESMHTILRDLENNYNLSTPIDYKEAKVEEAGVYIEKSIFTCCPDWIAIYETKIISISQIILILNALKEDQPISSFLPQGLKLYTRNVSTMALNITSLDFQQPWEV</sequence>
<evidence type="ECO:0000313" key="3">
    <source>
        <dbReference type="Proteomes" id="UP000663870"/>
    </source>
</evidence>